<comment type="caution">
    <text evidence="2">The sequence shown here is derived from an EMBL/GenBank/DDBJ whole genome shotgun (WGS) entry which is preliminary data.</text>
</comment>
<keyword evidence="1" id="KW-1133">Transmembrane helix</keyword>
<keyword evidence="1" id="KW-0812">Transmembrane</keyword>
<feature type="transmembrane region" description="Helical" evidence="1">
    <location>
        <begin position="289"/>
        <end position="306"/>
    </location>
</feature>
<accession>A0A2W5SKZ1</accession>
<sequence length="481" mass="52741">MESKLKPPRVGTLLRASVFAGIGLFAIKQPFNVMETLARHPRGTPPGWFWPAVWGSMVLVVALCGTLAWRVAREAFPPRGTLVFPVIPEPRLTIIDVCTAPFAALFLLVLGLLPNMFVLPVNGFGVREMDVLQLLIIVPMGALLILWRPTFHVTKGEPLARYPMGGWLPWKKVLPMAPKFEWRDFWTGKQPRRHVGWSLHANIGGRFEFELDFVDLNATRDVMNDVEAQWREVFGGMHVGTPEQQRAAVANDKPVKPWHILAAIFGLPGLALSLGAVNQKHYDNTSLGVTVLMVLGTGALALWFASRFVSTTVISVLAAVLAVAAIGGGLRGRQRAEAAASSNRIRSELSDVCKGKAAQHAAEPDAPEYHWAAEDSQRWTLLKGLDGSDQVAMPKKMMCLRYSTTVVESKTANVGGRTLQVDRTRNDVLVEVRDTATGALITSRSFTGDEPPPFPETVTEWRGFDGSAPALEELEQAFAAQ</sequence>
<evidence type="ECO:0000313" key="2">
    <source>
        <dbReference type="EMBL" id="PZR03829.1"/>
    </source>
</evidence>
<feature type="transmembrane region" description="Helical" evidence="1">
    <location>
        <begin position="131"/>
        <end position="149"/>
    </location>
</feature>
<feature type="transmembrane region" description="Helical" evidence="1">
    <location>
        <begin position="92"/>
        <end position="119"/>
    </location>
</feature>
<protein>
    <submittedName>
        <fullName evidence="2">Uncharacterized protein</fullName>
    </submittedName>
</protein>
<name>A0A2W5SKZ1_9BACT</name>
<gene>
    <name evidence="2" type="ORF">DI536_35375</name>
</gene>
<dbReference type="EMBL" id="QFQP01000070">
    <property type="protein sequence ID" value="PZR03829.1"/>
    <property type="molecule type" value="Genomic_DNA"/>
</dbReference>
<evidence type="ECO:0000256" key="1">
    <source>
        <dbReference type="SAM" id="Phobius"/>
    </source>
</evidence>
<feature type="transmembrane region" description="Helical" evidence="1">
    <location>
        <begin position="312"/>
        <end position="330"/>
    </location>
</feature>
<dbReference type="AlphaFoldDB" id="A0A2W5SKZ1"/>
<reference evidence="2 3" key="1">
    <citation type="submission" date="2017-08" db="EMBL/GenBank/DDBJ databases">
        <title>Infants hospitalized years apart are colonized by the same room-sourced microbial strains.</title>
        <authorList>
            <person name="Brooks B."/>
            <person name="Olm M.R."/>
            <person name="Firek B.A."/>
            <person name="Baker R."/>
            <person name="Thomas B.C."/>
            <person name="Morowitz M.J."/>
            <person name="Banfield J.F."/>
        </authorList>
    </citation>
    <scope>NUCLEOTIDE SEQUENCE [LARGE SCALE GENOMIC DNA]</scope>
    <source>
        <strain evidence="2">S2_003_000_R2_14</strain>
    </source>
</reference>
<organism evidence="2 3">
    <name type="scientific">Archangium gephyra</name>
    <dbReference type="NCBI Taxonomy" id="48"/>
    <lineage>
        <taxon>Bacteria</taxon>
        <taxon>Pseudomonadati</taxon>
        <taxon>Myxococcota</taxon>
        <taxon>Myxococcia</taxon>
        <taxon>Myxococcales</taxon>
        <taxon>Cystobacterineae</taxon>
        <taxon>Archangiaceae</taxon>
        <taxon>Archangium</taxon>
    </lineage>
</organism>
<evidence type="ECO:0000313" key="3">
    <source>
        <dbReference type="Proteomes" id="UP000249061"/>
    </source>
</evidence>
<keyword evidence="1" id="KW-0472">Membrane</keyword>
<feature type="transmembrane region" description="Helical" evidence="1">
    <location>
        <begin position="48"/>
        <end position="72"/>
    </location>
</feature>
<dbReference type="Proteomes" id="UP000249061">
    <property type="component" value="Unassembled WGS sequence"/>
</dbReference>
<feature type="transmembrane region" description="Helical" evidence="1">
    <location>
        <begin position="258"/>
        <end position="277"/>
    </location>
</feature>
<feature type="transmembrane region" description="Helical" evidence="1">
    <location>
        <begin position="12"/>
        <end position="27"/>
    </location>
</feature>
<proteinExistence type="predicted"/>